<feature type="transmembrane region" description="Helical" evidence="1">
    <location>
        <begin position="37"/>
        <end position="60"/>
    </location>
</feature>
<dbReference type="SUPFAM" id="SSF54523">
    <property type="entry name" value="Pili subunits"/>
    <property type="match status" value="1"/>
</dbReference>
<dbReference type="Gene3D" id="3.30.700.10">
    <property type="entry name" value="Glycoprotein, Type 4 Pilin"/>
    <property type="match status" value="1"/>
</dbReference>
<dbReference type="PANTHER" id="PTHR30093">
    <property type="entry name" value="GENERAL SECRETION PATHWAY PROTEIN G"/>
    <property type="match status" value="1"/>
</dbReference>
<sequence length="395" mass="41603">MLISSNVSFAILLPRTSIEPASNSTCSRNVPWACRGFTLIELLVVIAIIAVLIALLLPAVQSAREAARRSQCTNNLKQIGLAMHNYHSTFDSFPPGALFGRSADLSLGNNRDFSAHVRLLGFSEQTALYNAANFSLACFNDDAYGNGANSTTTMNRLSLMLCPSSTPPSWNHQGSGTLFNSLKAPGGNYFASVGSSMEFAGQQSNGPPNGVFEYVGELGRSHGIAEISDGSSNTIAFGEWRTGSGSPSLVTIPTDIIFIGSFPAGTKRNDGSLNMPRLSGSFLQWISQCGAAAKDRNGYYGKSTTLGQNWSLGLVGYSLGNVLLGPNPKYPNCSTNGSGTLQSPGVWGLSSLHSGGANILLADGSVRFLKDSVALPTIWALGSRAQGEIVSADAW</sequence>
<dbReference type="AlphaFoldDB" id="L0DH48"/>
<evidence type="ECO:0000259" key="2">
    <source>
        <dbReference type="Pfam" id="PF07596"/>
    </source>
</evidence>
<dbReference type="STRING" id="886293.Sinac_3952"/>
<evidence type="ECO:0000313" key="4">
    <source>
        <dbReference type="Proteomes" id="UP000010798"/>
    </source>
</evidence>
<dbReference type="InterPro" id="IPR011453">
    <property type="entry name" value="DUF1559"/>
</dbReference>
<dbReference type="KEGG" id="saci:Sinac_3952"/>
<dbReference type="InterPro" id="IPR012902">
    <property type="entry name" value="N_methyl_site"/>
</dbReference>
<dbReference type="InterPro" id="IPR045584">
    <property type="entry name" value="Pilin-like"/>
</dbReference>
<dbReference type="NCBIfam" id="TIGR02532">
    <property type="entry name" value="IV_pilin_GFxxxE"/>
    <property type="match status" value="1"/>
</dbReference>
<name>L0DH48_SINAD</name>
<evidence type="ECO:0000256" key="1">
    <source>
        <dbReference type="SAM" id="Phobius"/>
    </source>
</evidence>
<dbReference type="Pfam" id="PF07963">
    <property type="entry name" value="N_methyl"/>
    <property type="match status" value="1"/>
</dbReference>
<dbReference type="PROSITE" id="PS00409">
    <property type="entry name" value="PROKAR_NTER_METHYL"/>
    <property type="match status" value="1"/>
</dbReference>
<dbReference type="HOGENOM" id="CLU_041661_0_0_0"/>
<dbReference type="NCBIfam" id="TIGR04294">
    <property type="entry name" value="pre_pil_HX9DG"/>
    <property type="match status" value="1"/>
</dbReference>
<keyword evidence="1" id="KW-0812">Transmembrane</keyword>
<dbReference type="InterPro" id="IPR027558">
    <property type="entry name" value="Pre_pil_HX9DG_C"/>
</dbReference>
<dbReference type="PANTHER" id="PTHR30093:SF2">
    <property type="entry name" value="TYPE II SECRETION SYSTEM PROTEIN H"/>
    <property type="match status" value="1"/>
</dbReference>
<dbReference type="eggNOG" id="COG2165">
    <property type="taxonomic scope" value="Bacteria"/>
</dbReference>
<organism evidence="3 4">
    <name type="scientific">Singulisphaera acidiphila (strain ATCC BAA-1392 / DSM 18658 / VKM B-2454 / MOB10)</name>
    <dbReference type="NCBI Taxonomy" id="886293"/>
    <lineage>
        <taxon>Bacteria</taxon>
        <taxon>Pseudomonadati</taxon>
        <taxon>Planctomycetota</taxon>
        <taxon>Planctomycetia</taxon>
        <taxon>Isosphaerales</taxon>
        <taxon>Isosphaeraceae</taxon>
        <taxon>Singulisphaera</taxon>
    </lineage>
</organism>
<evidence type="ECO:0000313" key="3">
    <source>
        <dbReference type="EMBL" id="AGA28180.1"/>
    </source>
</evidence>
<dbReference type="RefSeq" id="WP_015247312.1">
    <property type="nucleotide sequence ID" value="NZ_JH621484.1"/>
</dbReference>
<dbReference type="Pfam" id="PF07596">
    <property type="entry name" value="SBP_bac_10"/>
    <property type="match status" value="1"/>
</dbReference>
<dbReference type="OrthoDB" id="244290at2"/>
<keyword evidence="4" id="KW-1185">Reference proteome</keyword>
<keyword evidence="1" id="KW-1133">Transmembrane helix</keyword>
<dbReference type="EMBL" id="CP003364">
    <property type="protein sequence ID" value="AGA28180.1"/>
    <property type="molecule type" value="Genomic_DNA"/>
</dbReference>
<dbReference type="Proteomes" id="UP000010798">
    <property type="component" value="Chromosome"/>
</dbReference>
<accession>L0DH48</accession>
<feature type="domain" description="DUF1559" evidence="2">
    <location>
        <begin position="61"/>
        <end position="374"/>
    </location>
</feature>
<proteinExistence type="predicted"/>
<reference evidence="3 4" key="1">
    <citation type="submission" date="2012-02" db="EMBL/GenBank/DDBJ databases">
        <title>Complete sequence of chromosome of Singulisphaera acidiphila DSM 18658.</title>
        <authorList>
            <consortium name="US DOE Joint Genome Institute (JGI-PGF)"/>
            <person name="Lucas S."/>
            <person name="Copeland A."/>
            <person name="Lapidus A."/>
            <person name="Glavina del Rio T."/>
            <person name="Dalin E."/>
            <person name="Tice H."/>
            <person name="Bruce D."/>
            <person name="Goodwin L."/>
            <person name="Pitluck S."/>
            <person name="Peters L."/>
            <person name="Ovchinnikova G."/>
            <person name="Chertkov O."/>
            <person name="Kyrpides N."/>
            <person name="Mavromatis K."/>
            <person name="Ivanova N."/>
            <person name="Brettin T."/>
            <person name="Detter J.C."/>
            <person name="Han C."/>
            <person name="Larimer F."/>
            <person name="Land M."/>
            <person name="Hauser L."/>
            <person name="Markowitz V."/>
            <person name="Cheng J.-F."/>
            <person name="Hugenholtz P."/>
            <person name="Woyke T."/>
            <person name="Wu D."/>
            <person name="Tindall B."/>
            <person name="Pomrenke H."/>
            <person name="Brambilla E."/>
            <person name="Klenk H.-P."/>
            <person name="Eisen J.A."/>
        </authorList>
    </citation>
    <scope>NUCLEOTIDE SEQUENCE [LARGE SCALE GENOMIC DNA]</scope>
    <source>
        <strain evidence="4">ATCC BAA-1392 / DSM 18658 / VKM B-2454 / MOB10</strain>
    </source>
</reference>
<keyword evidence="1" id="KW-0472">Membrane</keyword>
<protein>
    <submittedName>
        <fullName evidence="3">Prepilin-type N-terminal cleavage/methylation domain-containing protein</fullName>
    </submittedName>
</protein>
<gene>
    <name evidence="3" type="ordered locus">Sinac_3952</name>
</gene>